<comment type="subcellular location">
    <subcellularLocation>
        <location evidence="1">Cell membrane</location>
        <topology evidence="1">Multi-pass membrane protein</topology>
    </subcellularLocation>
</comment>
<dbReference type="GO" id="GO:0001765">
    <property type="term" value="P:membrane raft assembly"/>
    <property type="evidence" value="ECO:0007669"/>
    <property type="project" value="UniProtKB-ARBA"/>
</dbReference>
<keyword evidence="4 10" id="KW-1133">Transmembrane helix</keyword>
<evidence type="ECO:0000256" key="2">
    <source>
        <dbReference type="ARBA" id="ARBA00022448"/>
    </source>
</evidence>
<evidence type="ECO:0000259" key="11">
    <source>
        <dbReference type="PROSITE" id="PS50850"/>
    </source>
</evidence>
<dbReference type="AlphaFoldDB" id="A0A8H6F6A0"/>
<dbReference type="PROSITE" id="PS50850">
    <property type="entry name" value="MFS"/>
    <property type="match status" value="1"/>
</dbReference>
<keyword evidence="6 10" id="KW-0472">Membrane</keyword>
<feature type="transmembrane region" description="Helical" evidence="10">
    <location>
        <begin position="199"/>
        <end position="218"/>
    </location>
</feature>
<evidence type="ECO:0000256" key="5">
    <source>
        <dbReference type="ARBA" id="ARBA00023026"/>
    </source>
</evidence>
<feature type="transmembrane region" description="Helical" evidence="10">
    <location>
        <begin position="462"/>
        <end position="483"/>
    </location>
</feature>
<feature type="transmembrane region" description="Helical" evidence="10">
    <location>
        <begin position="397"/>
        <end position="426"/>
    </location>
</feature>
<reference evidence="12 13" key="1">
    <citation type="submission" date="2020-03" db="EMBL/GenBank/DDBJ databases">
        <title>FDA dAtabase for Regulatory Grade micrObial Sequences (FDA-ARGOS): Supporting development and validation of Infectious Disease Dx tests.</title>
        <authorList>
            <person name="Campos J."/>
            <person name="Goldberg B."/>
            <person name="Tallon L."/>
            <person name="Sadzewicz L."/>
            <person name="Vavikolanu K."/>
            <person name="Mehta A."/>
            <person name="Aluvathingal J."/>
            <person name="Nadendla S."/>
            <person name="Nandy P."/>
            <person name="Geyer C."/>
            <person name="Yan Y."/>
            <person name="Sichtig H."/>
        </authorList>
    </citation>
    <scope>NUCLEOTIDE SEQUENCE [LARGE SCALE GENOMIC DNA]</scope>
    <source>
        <strain evidence="12 13">FDAARGOS_656</strain>
    </source>
</reference>
<dbReference type="CDD" id="cd17323">
    <property type="entry name" value="MFS_Tpo1_MDR_like"/>
    <property type="match status" value="1"/>
</dbReference>
<keyword evidence="2" id="KW-0813">Transport</keyword>
<dbReference type="SUPFAM" id="SSF103473">
    <property type="entry name" value="MFS general substrate transporter"/>
    <property type="match status" value="1"/>
</dbReference>
<comment type="caution">
    <text evidence="12">The sequence shown here is derived from an EMBL/GenBank/DDBJ whole genome shotgun (WGS) entry which is preliminary data.</text>
</comment>
<organism evidence="12 13">
    <name type="scientific">Candida albicans</name>
    <name type="common">Yeast</name>
    <dbReference type="NCBI Taxonomy" id="5476"/>
    <lineage>
        <taxon>Eukaryota</taxon>
        <taxon>Fungi</taxon>
        <taxon>Dikarya</taxon>
        <taxon>Ascomycota</taxon>
        <taxon>Saccharomycotina</taxon>
        <taxon>Pichiomycetes</taxon>
        <taxon>Debaryomycetaceae</taxon>
        <taxon>Candida/Lodderomyces clade</taxon>
        <taxon>Candida</taxon>
    </lineage>
</organism>
<sequence>MLSTTQSVTEPTEVTSKKVEEIEKENDEETPYSIFTSYDRLVLIVILSLIGFWSTISSPIYFPALPTLTSYFHTSSSIMNISVVAYLIFQGIAPTISSNLADTFGRRPVILASIIVFCASCVAISQTNVYWLLAVLRCIQAAGIAAVISISSGVAGDVCTRANRGSMVGAVAGLQLVGNGIGGLVGAALISSFNSWRSVFIFLTIGGGVTFILAIFILPETSRKLVGNGSVVPKNILNKSPYIYLPHFKKRMNNDITTIVPATRFDLLGPLKIFFQKNVFCTLLPVGIHFAAWTMVLTSLSTELESRYHYSVMHVGLIYLPQGIACIAGSLVVGKSLDWYYRYRKTIYDQEVECLPLDERPQFNIVATRLTLSVVPALLMIIGLVIFGWCIQYKRHIISIIISTILVSFSASVFIAICTTMLVDLYPNNGSGSTSCLNLMRCWLAALGAGVLDSMINAMNVGGTYTVVAGFCILFDLALIYVLHNAKKKFSNSGPTTTKSPPKQ</sequence>
<dbReference type="InterPro" id="IPR036259">
    <property type="entry name" value="MFS_trans_sf"/>
</dbReference>
<gene>
    <name evidence="12" type="primary">QDR2</name>
    <name evidence="12" type="ORF">FOB64_000211</name>
</gene>
<feature type="compositionally biased region" description="Polar residues" evidence="9">
    <location>
        <begin position="1"/>
        <end position="14"/>
    </location>
</feature>
<dbReference type="InterPro" id="IPR020846">
    <property type="entry name" value="MFS_dom"/>
</dbReference>
<dbReference type="GO" id="GO:0055088">
    <property type="term" value="P:lipid homeostasis"/>
    <property type="evidence" value="ECO:0007669"/>
    <property type="project" value="UniProtKB-ARBA"/>
</dbReference>
<dbReference type="GO" id="GO:0022857">
    <property type="term" value="F:transmembrane transporter activity"/>
    <property type="evidence" value="ECO:0007669"/>
    <property type="project" value="InterPro"/>
</dbReference>
<evidence type="ECO:0000256" key="4">
    <source>
        <dbReference type="ARBA" id="ARBA00022989"/>
    </source>
</evidence>
<dbReference type="InterPro" id="IPR011701">
    <property type="entry name" value="MFS"/>
</dbReference>
<evidence type="ECO:0000256" key="1">
    <source>
        <dbReference type="ARBA" id="ARBA00004651"/>
    </source>
</evidence>
<comment type="function">
    <text evidence="8">MFS antiporter that does not display functional linkage as drug transporter and performs functions that significantly affect biofilm development and virulence. No substrate for transport has been identified yet, but plays an important role in the growth in the host.</text>
</comment>
<feature type="transmembrane region" description="Helical" evidence="10">
    <location>
        <begin position="279"/>
        <end position="300"/>
    </location>
</feature>
<comment type="similarity">
    <text evidence="7">Belongs to the major facilitator superfamily. CAR1 family.</text>
</comment>
<protein>
    <submittedName>
        <fullName evidence="12">MFS antiporter QDR2</fullName>
    </submittedName>
</protein>
<keyword evidence="5" id="KW-0843">Virulence</keyword>
<feature type="transmembrane region" description="Helical" evidence="10">
    <location>
        <begin position="109"/>
        <end position="125"/>
    </location>
</feature>
<dbReference type="PANTHER" id="PTHR23502:SF51">
    <property type="entry name" value="QUINIDINE RESISTANCE PROTEIN 1-RELATED"/>
    <property type="match status" value="1"/>
</dbReference>
<name>A0A8H6F6A0_CANAX</name>
<feature type="transmembrane region" description="Helical" evidence="10">
    <location>
        <begin position="167"/>
        <end position="193"/>
    </location>
</feature>
<dbReference type="Proteomes" id="UP000536275">
    <property type="component" value="Unassembled WGS sequence"/>
</dbReference>
<feature type="transmembrane region" description="Helical" evidence="10">
    <location>
        <begin position="131"/>
        <end position="155"/>
    </location>
</feature>
<evidence type="ECO:0000313" key="12">
    <source>
        <dbReference type="EMBL" id="KAF6072149.1"/>
    </source>
</evidence>
<dbReference type="EMBL" id="JABWAD010000007">
    <property type="protein sequence ID" value="KAF6072149.1"/>
    <property type="molecule type" value="Genomic_DNA"/>
</dbReference>
<feature type="domain" description="Major facilitator superfamily (MFS) profile" evidence="11">
    <location>
        <begin position="43"/>
        <end position="487"/>
    </location>
</feature>
<evidence type="ECO:0000256" key="3">
    <source>
        <dbReference type="ARBA" id="ARBA00022692"/>
    </source>
</evidence>
<accession>A0A8H6F6A0</accession>
<evidence type="ECO:0000256" key="7">
    <source>
        <dbReference type="ARBA" id="ARBA00038347"/>
    </source>
</evidence>
<proteinExistence type="inferred from homology"/>
<evidence type="ECO:0000313" key="13">
    <source>
        <dbReference type="Proteomes" id="UP000536275"/>
    </source>
</evidence>
<evidence type="ECO:0000256" key="9">
    <source>
        <dbReference type="SAM" id="MobiDB-lite"/>
    </source>
</evidence>
<feature type="transmembrane region" description="Helical" evidence="10">
    <location>
        <begin position="438"/>
        <end position="456"/>
    </location>
</feature>
<evidence type="ECO:0000256" key="10">
    <source>
        <dbReference type="SAM" id="Phobius"/>
    </source>
</evidence>
<dbReference type="FunFam" id="1.20.1250.20:FF:000172">
    <property type="entry name" value="MFS multidrug resistance transporter"/>
    <property type="match status" value="1"/>
</dbReference>
<feature type="transmembrane region" description="Helical" evidence="10">
    <location>
        <begin position="312"/>
        <end position="334"/>
    </location>
</feature>
<feature type="transmembrane region" description="Helical" evidence="10">
    <location>
        <begin position="370"/>
        <end position="391"/>
    </location>
</feature>
<dbReference type="GO" id="GO:0005886">
    <property type="term" value="C:plasma membrane"/>
    <property type="evidence" value="ECO:0007669"/>
    <property type="project" value="UniProtKB-SubCell"/>
</dbReference>
<dbReference type="Pfam" id="PF07690">
    <property type="entry name" value="MFS_1"/>
    <property type="match status" value="1"/>
</dbReference>
<dbReference type="PANTHER" id="PTHR23502">
    <property type="entry name" value="MAJOR FACILITATOR SUPERFAMILY"/>
    <property type="match status" value="1"/>
</dbReference>
<feature type="region of interest" description="Disordered" evidence="9">
    <location>
        <begin position="1"/>
        <end position="23"/>
    </location>
</feature>
<evidence type="ECO:0000256" key="8">
    <source>
        <dbReference type="ARBA" id="ARBA00053949"/>
    </source>
</evidence>
<dbReference type="GO" id="GO:0045121">
    <property type="term" value="C:membrane raft"/>
    <property type="evidence" value="ECO:0007669"/>
    <property type="project" value="UniProtKB-ARBA"/>
</dbReference>
<feature type="transmembrane region" description="Helical" evidence="10">
    <location>
        <begin position="68"/>
        <end position="89"/>
    </location>
</feature>
<feature type="transmembrane region" description="Helical" evidence="10">
    <location>
        <begin position="41"/>
        <end position="62"/>
    </location>
</feature>
<keyword evidence="3 10" id="KW-0812">Transmembrane</keyword>
<dbReference type="Gene3D" id="1.20.1250.20">
    <property type="entry name" value="MFS general substrate transporter like domains"/>
    <property type="match status" value="1"/>
</dbReference>
<evidence type="ECO:0000256" key="6">
    <source>
        <dbReference type="ARBA" id="ARBA00023136"/>
    </source>
</evidence>